<evidence type="ECO:0000313" key="5">
    <source>
        <dbReference type="RefSeq" id="XP_035825168.1"/>
    </source>
</evidence>
<comment type="similarity">
    <text evidence="1">Belongs to the AIDA family.</text>
</comment>
<accession>A0ABM1VRX6</accession>
<dbReference type="Gene3D" id="2.60.40.150">
    <property type="entry name" value="C2 domain"/>
    <property type="match status" value="1"/>
</dbReference>
<keyword evidence="4" id="KW-1185">Reference proteome</keyword>
<dbReference type="Gene3D" id="1.20.120.360">
    <property type="entry name" value="Axin interactor, dorsalization-associated protein, N-terminal domain"/>
    <property type="match status" value="2"/>
</dbReference>
<dbReference type="GeneID" id="101864218"/>
<dbReference type="Pfam" id="PF08910">
    <property type="entry name" value="Aida_N"/>
    <property type="match status" value="1"/>
</dbReference>
<keyword evidence="2" id="KW-0217">Developmental protein</keyword>
<dbReference type="Pfam" id="PF14186">
    <property type="entry name" value="Aida_C2"/>
    <property type="match status" value="1"/>
</dbReference>
<dbReference type="Proteomes" id="UP000694888">
    <property type="component" value="Unplaced"/>
</dbReference>
<dbReference type="PANTHER" id="PTHR28654">
    <property type="entry name" value="AXIN INTERACTOR, DORSALIZATION-ASSOCIATED PROTEIN"/>
    <property type="match status" value="1"/>
</dbReference>
<dbReference type="SUPFAM" id="SSF109779">
    <property type="entry name" value="Domain from hypothetical 2610208m17rik protein"/>
    <property type="match status" value="1"/>
</dbReference>
<dbReference type="PANTHER" id="PTHR28654:SF1">
    <property type="entry name" value="AXIN INTERACTOR, DORSALIZATION-ASSOCIATED PROTEIN"/>
    <property type="match status" value="1"/>
</dbReference>
<dbReference type="PROSITE" id="PS51911">
    <property type="entry name" value="C2_AIDA"/>
    <property type="match status" value="1"/>
</dbReference>
<name>A0ABM1VRX6_APLCA</name>
<dbReference type="InterPro" id="IPR035892">
    <property type="entry name" value="C2_domain_sf"/>
</dbReference>
<dbReference type="InterPro" id="IPR023421">
    <property type="entry name" value="AIDA_N"/>
</dbReference>
<protein>
    <submittedName>
        <fullName evidence="5">Axin interactor, dorsalization-associated protein</fullName>
    </submittedName>
</protein>
<organism evidence="4 5">
    <name type="scientific">Aplysia californica</name>
    <name type="common">California sea hare</name>
    <dbReference type="NCBI Taxonomy" id="6500"/>
    <lineage>
        <taxon>Eukaryota</taxon>
        <taxon>Metazoa</taxon>
        <taxon>Spiralia</taxon>
        <taxon>Lophotrochozoa</taxon>
        <taxon>Mollusca</taxon>
        <taxon>Gastropoda</taxon>
        <taxon>Heterobranchia</taxon>
        <taxon>Euthyneura</taxon>
        <taxon>Tectipleura</taxon>
        <taxon>Aplysiida</taxon>
        <taxon>Aplysioidea</taxon>
        <taxon>Aplysiidae</taxon>
        <taxon>Aplysia</taxon>
    </lineage>
</organism>
<evidence type="ECO:0000313" key="4">
    <source>
        <dbReference type="Proteomes" id="UP000694888"/>
    </source>
</evidence>
<dbReference type="RefSeq" id="XP_035825168.1">
    <property type="nucleotide sequence ID" value="XM_035969275.1"/>
</dbReference>
<reference evidence="5" key="1">
    <citation type="submission" date="2025-08" db="UniProtKB">
        <authorList>
            <consortium name="RefSeq"/>
        </authorList>
    </citation>
    <scope>IDENTIFICATION</scope>
</reference>
<sequence length="279" mass="31149">MGDETEQELLLRSWKDAFHRAADFDGWGQPVEAVDVYQRQKTLEKIAVCLESRLKSLEANVSNQNGGISLSDLKRLETTLENLLGVQSSDTTQKFPVDVSLATAQLHRLSVTSLDTDADKDEPHRGNGTVLPRPLPVSGMTLLTVTLDNIGLKDAGQYLDPFISVSVRASDGKALTCRQDTPVAPRKTDSAIFINSVVHIQKALESLPPGFAIFFEFNHFKPKKSMNSTKCWSFMEQDEIKEGALALELYKKPTDFHRKSLKLFTVKPLYLHLKLSLFS</sequence>
<gene>
    <name evidence="5" type="primary">LOC101864218</name>
</gene>
<evidence type="ECO:0000256" key="1">
    <source>
        <dbReference type="ARBA" id="ARBA00007205"/>
    </source>
</evidence>
<feature type="domain" description="C2 Aida-type" evidence="3">
    <location>
        <begin position="131"/>
        <end position="278"/>
    </location>
</feature>
<evidence type="ECO:0000256" key="2">
    <source>
        <dbReference type="ARBA" id="ARBA00022473"/>
    </source>
</evidence>
<proteinExistence type="inferred from homology"/>
<dbReference type="InterPro" id="IPR036818">
    <property type="entry name" value="AIDA_N_sf"/>
</dbReference>
<dbReference type="InterPro" id="IPR025939">
    <property type="entry name" value="Aida_C"/>
</dbReference>
<evidence type="ECO:0000259" key="3">
    <source>
        <dbReference type="PROSITE" id="PS51911"/>
    </source>
</evidence>